<name>A0A0C1UU07_9BACT</name>
<sequence length="225" mass="26489">MGFLSLFLSFFFFAYYEKLDTYARLFLTQKPGTMLQEPHIFFDQRYSSVLSPIPGVGNLFLPEDPQFPALWVRGWLNGSPIPMKKYPREEAEKIFARHYASHYAQYVWLSEPFHAHGGFNYIIQAEFNVLPAQEQGKIDEFHYIVNGNSSEPMYMTFTLDLSSINRIIPGIGKPNSPYFIQWLCGNFFKLSPDGYKTSNGRVYWQWQNIHSIDQKIKAEWYAWYR</sequence>
<reference evidence="1 3" key="1">
    <citation type="submission" date="2014-08" db="EMBL/GenBank/DDBJ databases">
        <title>Methylacidiphilum kamchatkense strain Kam1 draft genome sequence.</title>
        <authorList>
            <person name="Birkeland N.-K."/>
            <person name="Erikstad H.A."/>
        </authorList>
    </citation>
    <scope>NUCLEOTIDE SEQUENCE [LARGE SCALE GENOMIC DNA]</scope>
    <source>
        <strain evidence="1 3">Kam1</strain>
    </source>
</reference>
<dbReference type="EMBL" id="CP037899">
    <property type="protein sequence ID" value="QDQ42790.1"/>
    <property type="molecule type" value="Genomic_DNA"/>
</dbReference>
<evidence type="ECO:0000313" key="2">
    <source>
        <dbReference type="EMBL" id="QDQ42790.1"/>
    </source>
</evidence>
<reference evidence="4" key="3">
    <citation type="submission" date="2019-03" db="EMBL/GenBank/DDBJ databases">
        <title>Complete genome of Methylacidiphilum kamchatkense Kam1.</title>
        <authorList>
            <person name="Kruse T."/>
            <person name="Murarilal Ratnadevi C."/>
            <person name="Erikstad H.-A."/>
            <person name="Birkeland N.-K."/>
        </authorList>
    </citation>
    <scope>NUCLEOTIDE SEQUENCE [LARGE SCALE GENOMIC DNA]</scope>
    <source>
        <strain evidence="4">kam1</strain>
    </source>
</reference>
<dbReference type="KEGG" id="mkc:kam1_1574"/>
<reference evidence="2" key="2">
    <citation type="journal article" date="2019" name="BMC Genomics">
        <title>Complete genome sequence analysis of the thermoacidophilic verrucomicrobial methanotroph 'Candidatus Methylacidiphilum kamchatkense' strain Kam1 and comparison with its closest relatives.</title>
        <authorList>
            <person name="Kruse T."/>
            <person name="Ratnadevi C.M."/>
            <person name="Erikstad H.A."/>
            <person name="Birkeland N.K."/>
        </authorList>
    </citation>
    <scope>NUCLEOTIDE SEQUENCE</scope>
    <source>
        <strain evidence="2">Kam1</strain>
    </source>
</reference>
<proteinExistence type="predicted"/>
<protein>
    <submittedName>
        <fullName evidence="2">Uncharacterized protein</fullName>
    </submittedName>
</protein>
<dbReference type="OrthoDB" id="199158at2"/>
<dbReference type="RefSeq" id="WP_039720538.1">
    <property type="nucleotide sequence ID" value="NZ_CP037899.1"/>
</dbReference>
<dbReference type="Proteomes" id="UP000315925">
    <property type="component" value="Chromosome"/>
</dbReference>
<evidence type="ECO:0000313" key="1">
    <source>
        <dbReference type="EMBL" id="KIE59248.1"/>
    </source>
</evidence>
<accession>A0A0C1UU07</accession>
<dbReference type="EMBL" id="JQNX01000001">
    <property type="protein sequence ID" value="KIE59248.1"/>
    <property type="molecule type" value="Genomic_DNA"/>
</dbReference>
<dbReference type="AlphaFoldDB" id="A0A0C1UU07"/>
<evidence type="ECO:0000313" key="3">
    <source>
        <dbReference type="Proteomes" id="UP000031594"/>
    </source>
</evidence>
<evidence type="ECO:0000313" key="4">
    <source>
        <dbReference type="Proteomes" id="UP000315925"/>
    </source>
</evidence>
<dbReference type="Proteomes" id="UP000031594">
    <property type="component" value="Unassembled WGS sequence"/>
</dbReference>
<gene>
    <name evidence="1" type="ORF">A946_00525</name>
    <name evidence="2" type="ORF">kam1_1574</name>
</gene>
<organism evidence="2 4">
    <name type="scientific">Methylacidiphilum kamchatkense Kam1</name>
    <dbReference type="NCBI Taxonomy" id="1202785"/>
    <lineage>
        <taxon>Bacteria</taxon>
        <taxon>Pseudomonadati</taxon>
        <taxon>Verrucomicrobiota</taxon>
        <taxon>Methylacidiphilae</taxon>
        <taxon>Methylacidiphilales</taxon>
        <taxon>Methylacidiphilaceae</taxon>
        <taxon>Methylacidiphilum (ex Ratnadevi et al. 2023)</taxon>
    </lineage>
</organism>
<keyword evidence="3" id="KW-1185">Reference proteome</keyword>